<proteinExistence type="predicted"/>
<dbReference type="Proteomes" id="UP000222831">
    <property type="component" value="Segment"/>
</dbReference>
<reference evidence="1 2" key="1">
    <citation type="submission" date="2016-12" db="EMBL/GenBank/DDBJ databases">
        <title>Characterization of two jumbo phages RP12 and RP31 infecting the phytopathogen Ralstonia solanacearum.</title>
        <authorList>
            <person name="Kawasaki T."/>
            <person name="Yoshikawa G."/>
            <person name="Ogata H."/>
            <person name="Yamada T."/>
        </authorList>
    </citation>
    <scope>NUCLEOTIDE SEQUENCE [LARGE SCALE GENOMIC DNA]</scope>
    <source>
        <strain evidence="1 2">RP12</strain>
    </source>
</reference>
<organism evidence="1 2">
    <name type="scientific">Ralstonia phage RP12</name>
    <dbReference type="NCBI Taxonomy" id="1923889"/>
    <lineage>
        <taxon>Viruses</taxon>
        <taxon>Duplodnaviria</taxon>
        <taxon>Heunggongvirae</taxon>
        <taxon>Uroviricota</taxon>
        <taxon>Caudoviricetes</taxon>
        <taxon>Chimalliviridae</taxon>
        <taxon>Ripduovirus</taxon>
        <taxon>Ripduovirus RP12</taxon>
    </lineage>
</organism>
<dbReference type="EMBL" id="AP017924">
    <property type="protein sequence ID" value="BAW19115.1"/>
    <property type="molecule type" value="Genomic_DNA"/>
</dbReference>
<evidence type="ECO:0000313" key="2">
    <source>
        <dbReference type="Proteomes" id="UP000222831"/>
    </source>
</evidence>
<evidence type="ECO:0000313" key="1">
    <source>
        <dbReference type="EMBL" id="BAW19115.1"/>
    </source>
</evidence>
<keyword evidence="2" id="KW-1185">Reference proteome</keyword>
<accession>A0A1L7N0X2</accession>
<sequence>MAFFIVKNQSGTFDHSQQPDGFEIVGGGALENRLFIVVCPTTPNAEFVVDYPDEQYAKHIFYQHPQGRKLWYDPFNGEVAFGTEVDNKNRRAIIYSEDQLTIQLDYMKWLMLNVWIPDKKRMYDIADDIVQTYVDAVNALTTAEDARTYIRKNLHYNL</sequence>
<name>A0A1L7N0X2_9CAUD</name>
<dbReference type="GeneID" id="40074536"/>
<dbReference type="KEGG" id="vg:40074536"/>
<dbReference type="RefSeq" id="YP_009598834.1">
    <property type="nucleotide sequence ID" value="NC_041911.1"/>
</dbReference>
<protein>
    <submittedName>
        <fullName evidence="1">Uncharacterized protein</fullName>
    </submittedName>
</protein>